<dbReference type="InterPro" id="IPR047817">
    <property type="entry name" value="ABC2_TM_bact-type"/>
</dbReference>
<organism evidence="7 8">
    <name type="scientific">Staphylococcus epidermidis (strain ATCC 12228 / FDA PCI 1200)</name>
    <dbReference type="NCBI Taxonomy" id="176280"/>
    <lineage>
        <taxon>Bacteria</taxon>
        <taxon>Bacillati</taxon>
        <taxon>Bacillota</taxon>
        <taxon>Bacilli</taxon>
        <taxon>Bacillales</taxon>
        <taxon>Staphylococcaceae</taxon>
        <taxon>Staphylococcus</taxon>
    </lineage>
</organism>
<comment type="similarity">
    <text evidence="5">Belongs to the ABC-2 integral membrane protein family.</text>
</comment>
<name>A0A0H2VG35_STAES</name>
<dbReference type="GO" id="GO:0043190">
    <property type="term" value="C:ATP-binding cassette (ABC) transporter complex"/>
    <property type="evidence" value="ECO:0007669"/>
    <property type="project" value="InterPro"/>
</dbReference>
<feature type="transmembrane region" description="Helical" evidence="5">
    <location>
        <begin position="18"/>
        <end position="40"/>
    </location>
</feature>
<keyword evidence="4 5" id="KW-0472">Membrane</keyword>
<dbReference type="PANTHER" id="PTHR43229">
    <property type="entry name" value="NODULATION PROTEIN J"/>
    <property type="match status" value="1"/>
</dbReference>
<evidence type="ECO:0000256" key="1">
    <source>
        <dbReference type="ARBA" id="ARBA00004141"/>
    </source>
</evidence>
<reference evidence="7 8" key="1">
    <citation type="journal article" date="2003" name="Mol. Microbiol.">
        <title>Genome-based analysis of virulence genes in a non-biofilm-forming Staphylococcus epidermidis strain (ATCC 12228).</title>
        <authorList>
            <person name="Zhang Y.Q."/>
            <person name="Ren S.X."/>
            <person name="Li H.L."/>
            <person name="Wang Y.X."/>
            <person name="Fu G."/>
            <person name="Yang J."/>
            <person name="Qin Z.Q."/>
            <person name="Miao Y.G."/>
            <person name="Wang W.Y."/>
            <person name="Chen R.S."/>
            <person name="Shen Y."/>
            <person name="Chen Z."/>
            <person name="Yuan Z.H."/>
            <person name="Zhao G.P."/>
            <person name="Qu D."/>
            <person name="Danchin A."/>
            <person name="Wen Y.M."/>
        </authorList>
    </citation>
    <scope>NUCLEOTIDE SEQUENCE [LARGE SCALE GENOMIC DNA]</scope>
    <source>
        <strain evidence="8">ATCC 12228 / FDA PCI 1200</strain>
    </source>
</reference>
<proteinExistence type="inferred from homology"/>
<feature type="transmembrane region" description="Helical" evidence="5">
    <location>
        <begin position="218"/>
        <end position="236"/>
    </location>
</feature>
<evidence type="ECO:0000256" key="3">
    <source>
        <dbReference type="ARBA" id="ARBA00022989"/>
    </source>
</evidence>
<dbReference type="Pfam" id="PF01061">
    <property type="entry name" value="ABC2_membrane"/>
    <property type="match status" value="1"/>
</dbReference>
<dbReference type="eggNOG" id="COG0842">
    <property type="taxonomic scope" value="Bacteria"/>
</dbReference>
<evidence type="ECO:0000256" key="4">
    <source>
        <dbReference type="ARBA" id="ARBA00023136"/>
    </source>
</evidence>
<dbReference type="PROSITE" id="PS51012">
    <property type="entry name" value="ABC_TM2"/>
    <property type="match status" value="1"/>
</dbReference>
<accession>A0A0H2VG35</accession>
<keyword evidence="2 5" id="KW-0812">Transmembrane</keyword>
<feature type="transmembrane region" description="Helical" evidence="5">
    <location>
        <begin position="104"/>
        <end position="122"/>
    </location>
</feature>
<dbReference type="PANTHER" id="PTHR43229:SF6">
    <property type="entry name" value="ABC-TYPE MULTIDRUG TRANSPORT SYSTEM, PERMEASE COMPONENT"/>
    <property type="match status" value="1"/>
</dbReference>
<evidence type="ECO:0000259" key="6">
    <source>
        <dbReference type="PROSITE" id="PS51012"/>
    </source>
</evidence>
<dbReference type="PATRIC" id="fig|176280.10.peg.974"/>
<feature type="transmembrane region" description="Helical" evidence="5">
    <location>
        <begin position="52"/>
        <end position="74"/>
    </location>
</feature>
<dbReference type="RefSeq" id="WP_002456215.1">
    <property type="nucleotide sequence ID" value="NC_004461.1"/>
</dbReference>
<protein>
    <recommendedName>
        <fullName evidence="5">Transport permease protein</fullName>
    </recommendedName>
</protein>
<evidence type="ECO:0000256" key="2">
    <source>
        <dbReference type="ARBA" id="ARBA00022692"/>
    </source>
</evidence>
<dbReference type="PIRSF" id="PIRSF006648">
    <property type="entry name" value="DrrB"/>
    <property type="match status" value="1"/>
</dbReference>
<feature type="transmembrane region" description="Helical" evidence="5">
    <location>
        <begin position="164"/>
        <end position="182"/>
    </location>
</feature>
<evidence type="ECO:0000256" key="5">
    <source>
        <dbReference type="RuleBase" id="RU361157"/>
    </source>
</evidence>
<dbReference type="OrthoDB" id="63188at2"/>
<evidence type="ECO:0000313" key="8">
    <source>
        <dbReference type="Proteomes" id="UP000001411"/>
    </source>
</evidence>
<feature type="domain" description="ABC transmembrane type-2" evidence="6">
    <location>
        <begin position="18"/>
        <end position="240"/>
    </location>
</feature>
<dbReference type="InterPro" id="IPR000412">
    <property type="entry name" value="ABC_2_transport"/>
</dbReference>
<dbReference type="InterPro" id="IPR051784">
    <property type="entry name" value="Nod_factor_ABC_transporter"/>
</dbReference>
<sequence length="243" mass="28234">MISTFFKIELKIIFRKKLYLVVSIFLPVVFYLLFTSILDMPEEAKLKFYKEYMYSMTVFSLMNFCLLSFPLDLIEERNQGWYKRLMVTPLSSFQYYLVKISKTMCQFIIAIIIIFSVAHFYKDVHMTVFQWIFSALTLWIGVSLFLTLGLIIAQLNDIQKASSFANLLNITLAILGGLWFPVNTFPDWLQSISKNMPTYNLKLLAIDLAQDKVVNIEAIGYLIVYSIIFMSIALFMNKKGDVS</sequence>
<comment type="subcellular location">
    <subcellularLocation>
        <location evidence="5">Cell membrane</location>
        <topology evidence="5">Multi-pass membrane protein</topology>
    </subcellularLocation>
    <subcellularLocation>
        <location evidence="1">Membrane</location>
        <topology evidence="1">Multi-pass membrane protein</topology>
    </subcellularLocation>
</comment>
<evidence type="ECO:0000313" key="7">
    <source>
        <dbReference type="EMBL" id="AAO04596.1"/>
    </source>
</evidence>
<keyword evidence="3 5" id="KW-1133">Transmembrane helix</keyword>
<dbReference type="InterPro" id="IPR013525">
    <property type="entry name" value="ABC2_TM"/>
</dbReference>
<dbReference type="GO" id="GO:0140359">
    <property type="term" value="F:ABC-type transporter activity"/>
    <property type="evidence" value="ECO:0007669"/>
    <property type="project" value="InterPro"/>
</dbReference>
<dbReference type="AlphaFoldDB" id="A0A0H2VG35"/>
<feature type="transmembrane region" description="Helical" evidence="5">
    <location>
        <begin position="128"/>
        <end position="152"/>
    </location>
</feature>
<dbReference type="KEGG" id="sep:SE_0999"/>
<gene>
    <name evidence="7" type="ordered locus">SE_0999</name>
</gene>
<keyword evidence="5" id="KW-0813">Transport</keyword>
<dbReference type="HOGENOM" id="CLU_039483_5_2_9"/>
<keyword evidence="5" id="KW-1003">Cell membrane</keyword>
<dbReference type="EMBL" id="AE015929">
    <property type="protein sequence ID" value="AAO04596.1"/>
    <property type="molecule type" value="Genomic_DNA"/>
</dbReference>
<dbReference type="Proteomes" id="UP000001411">
    <property type="component" value="Chromosome"/>
</dbReference>